<dbReference type="Gene3D" id="3.40.50.1820">
    <property type="entry name" value="alpha/beta hydrolase"/>
    <property type="match status" value="1"/>
</dbReference>
<evidence type="ECO:0000313" key="4">
    <source>
        <dbReference type="Proteomes" id="UP000606922"/>
    </source>
</evidence>
<evidence type="ECO:0000256" key="1">
    <source>
        <dbReference type="ARBA" id="ARBA00022801"/>
    </source>
</evidence>
<comment type="caution">
    <text evidence="3">The sequence shown here is derived from an EMBL/GenBank/DDBJ whole genome shotgun (WGS) entry which is preliminary data.</text>
</comment>
<sequence>MPRRSRPWIRRKRNAIPLALLASGLGVLLVSLVSPWPAALLIRLVFEKGAADTVAEMEPYAPADGVGQHLDVSYADGGAHTTLDVFTPEAGNEALPTVVWIHGGAWISGDKRDIAPYARILADRGYTVVTLNYTVSPETTYPTALNELNTALGFLSRNAADYRIDPTRFVIAGDSAGSQFTSQLATVVTNPDYARLLGVDPAIDAEQLRAVILNCGIYDVSGIPDVPGIGGWGFRTALWSYIGDRDWSRHPAGQEMSTVDYVTEDFPQTWISGGNGDPLTATQSRPFASRLEALGVPVTGVFYDTDHAPSLPHEYQFHLDFVDARAALESTVRFLDSVTC</sequence>
<reference evidence="3" key="2">
    <citation type="submission" date="2020-09" db="EMBL/GenBank/DDBJ databases">
        <authorList>
            <person name="Sun Q."/>
            <person name="Zhou Y."/>
        </authorList>
    </citation>
    <scope>NUCLEOTIDE SEQUENCE</scope>
    <source>
        <strain evidence="3">CGMCC 1.12813</strain>
    </source>
</reference>
<dbReference type="GO" id="GO:0016787">
    <property type="term" value="F:hydrolase activity"/>
    <property type="evidence" value="ECO:0007669"/>
    <property type="project" value="UniProtKB-KW"/>
</dbReference>
<evidence type="ECO:0000259" key="2">
    <source>
        <dbReference type="Pfam" id="PF20434"/>
    </source>
</evidence>
<keyword evidence="4" id="KW-1185">Reference proteome</keyword>
<gene>
    <name evidence="3" type="ORF">GCM10010979_13970</name>
</gene>
<dbReference type="EMBL" id="BMGB01000001">
    <property type="protein sequence ID" value="GGB00678.1"/>
    <property type="molecule type" value="Genomic_DNA"/>
</dbReference>
<dbReference type="PANTHER" id="PTHR48081">
    <property type="entry name" value="AB HYDROLASE SUPERFAMILY PROTEIN C4A8.06C"/>
    <property type="match status" value="1"/>
</dbReference>
<reference evidence="3" key="1">
    <citation type="journal article" date="2014" name="Int. J. Syst. Evol. Microbiol.">
        <title>Complete genome sequence of Corynebacterium casei LMG S-19264T (=DSM 44701T), isolated from a smear-ripened cheese.</title>
        <authorList>
            <consortium name="US DOE Joint Genome Institute (JGI-PGF)"/>
            <person name="Walter F."/>
            <person name="Albersmeier A."/>
            <person name="Kalinowski J."/>
            <person name="Ruckert C."/>
        </authorList>
    </citation>
    <scope>NUCLEOTIDE SEQUENCE</scope>
    <source>
        <strain evidence="3">CGMCC 1.12813</strain>
    </source>
</reference>
<name>A0A916WIE7_9MICO</name>
<protein>
    <submittedName>
        <fullName evidence="3">Lipase</fullName>
    </submittedName>
</protein>
<dbReference type="Pfam" id="PF20434">
    <property type="entry name" value="BD-FAE"/>
    <property type="match status" value="1"/>
</dbReference>
<evidence type="ECO:0000313" key="3">
    <source>
        <dbReference type="EMBL" id="GGB00678.1"/>
    </source>
</evidence>
<organism evidence="3 4">
    <name type="scientific">Conyzicola nivalis</name>
    <dbReference type="NCBI Taxonomy" id="1477021"/>
    <lineage>
        <taxon>Bacteria</taxon>
        <taxon>Bacillati</taxon>
        <taxon>Actinomycetota</taxon>
        <taxon>Actinomycetes</taxon>
        <taxon>Micrococcales</taxon>
        <taxon>Microbacteriaceae</taxon>
        <taxon>Conyzicola</taxon>
    </lineage>
</organism>
<keyword evidence="1" id="KW-0378">Hydrolase</keyword>
<dbReference type="Proteomes" id="UP000606922">
    <property type="component" value="Unassembled WGS sequence"/>
</dbReference>
<proteinExistence type="predicted"/>
<accession>A0A916WIE7</accession>
<dbReference type="RefSeq" id="WP_188509928.1">
    <property type="nucleotide sequence ID" value="NZ_BMGB01000001.1"/>
</dbReference>
<dbReference type="AlphaFoldDB" id="A0A916WIE7"/>
<dbReference type="InterPro" id="IPR049492">
    <property type="entry name" value="BD-FAE-like_dom"/>
</dbReference>
<dbReference type="InterPro" id="IPR029058">
    <property type="entry name" value="AB_hydrolase_fold"/>
</dbReference>
<dbReference type="SUPFAM" id="SSF53474">
    <property type="entry name" value="alpha/beta-Hydrolases"/>
    <property type="match status" value="1"/>
</dbReference>
<dbReference type="InterPro" id="IPR050300">
    <property type="entry name" value="GDXG_lipolytic_enzyme"/>
</dbReference>
<feature type="domain" description="BD-FAE-like" evidence="2">
    <location>
        <begin position="83"/>
        <end position="290"/>
    </location>
</feature>